<sequence length="356" mass="39413">MDGSAQRAAARRRLQDIELGRPEKERETPHIELSEYKYPVLTLPDDIVSEILLHCLPPYPDRPPLAGRGSPTHLLGICRLWRVIALSTPRLWWSISWQPTPDDTQEYCERALEMVQLWLDRSGSIPLSIFVDFDVPQMPKGGDEVMQAVVAHRSRWEYANLRFVPRQASSISGSAPQLAELVASVCQSCALPRTSGAAISASSYSQIEILSLANSASPSPALSELALEICEVIDPEFQLVGAGPRTQLFLKHTTWTLPALKTLQLGEVVLESWAAAASLVAFVERCEAGLECLRIIYRHGYGQALAMDIDSSSSADTGISLAVVELRMAHPEMVVGFRAPRVPLRDIELWVDGRYF</sequence>
<evidence type="ECO:0008006" key="4">
    <source>
        <dbReference type="Google" id="ProtNLM"/>
    </source>
</evidence>
<name>A0ABQ0M724_MYCCL</name>
<dbReference type="EMBL" id="DF849818">
    <property type="protein sequence ID" value="GAT59116.1"/>
    <property type="molecule type" value="Genomic_DNA"/>
</dbReference>
<gene>
    <name evidence="2" type="ORF">MCHLO_15453</name>
</gene>
<feature type="compositionally biased region" description="Basic and acidic residues" evidence="1">
    <location>
        <begin position="13"/>
        <end position="28"/>
    </location>
</feature>
<evidence type="ECO:0000256" key="1">
    <source>
        <dbReference type="SAM" id="MobiDB-lite"/>
    </source>
</evidence>
<accession>A0ABQ0M724</accession>
<proteinExistence type="predicted"/>
<reference evidence="2" key="1">
    <citation type="submission" date="2014-09" db="EMBL/GenBank/DDBJ databases">
        <title>Genome sequence of the luminous mushroom Mycena chlorophos for searching fungal bioluminescence genes.</title>
        <authorList>
            <person name="Tanaka Y."/>
            <person name="Kasuga D."/>
            <person name="Oba Y."/>
            <person name="Hase S."/>
            <person name="Sato K."/>
            <person name="Oba Y."/>
            <person name="Sakakibara Y."/>
        </authorList>
    </citation>
    <scope>NUCLEOTIDE SEQUENCE</scope>
</reference>
<protein>
    <recommendedName>
        <fullName evidence="4">F-box domain-containing protein</fullName>
    </recommendedName>
</protein>
<keyword evidence="3" id="KW-1185">Reference proteome</keyword>
<organism evidence="2 3">
    <name type="scientific">Mycena chlorophos</name>
    <name type="common">Agaric fungus</name>
    <name type="synonym">Agaricus chlorophos</name>
    <dbReference type="NCBI Taxonomy" id="658473"/>
    <lineage>
        <taxon>Eukaryota</taxon>
        <taxon>Fungi</taxon>
        <taxon>Dikarya</taxon>
        <taxon>Basidiomycota</taxon>
        <taxon>Agaricomycotina</taxon>
        <taxon>Agaricomycetes</taxon>
        <taxon>Agaricomycetidae</taxon>
        <taxon>Agaricales</taxon>
        <taxon>Marasmiineae</taxon>
        <taxon>Mycenaceae</taxon>
        <taxon>Mycena</taxon>
    </lineage>
</organism>
<evidence type="ECO:0000313" key="3">
    <source>
        <dbReference type="Proteomes" id="UP000815677"/>
    </source>
</evidence>
<feature type="region of interest" description="Disordered" evidence="1">
    <location>
        <begin position="1"/>
        <end position="28"/>
    </location>
</feature>
<dbReference type="Proteomes" id="UP000815677">
    <property type="component" value="Unassembled WGS sequence"/>
</dbReference>
<evidence type="ECO:0000313" key="2">
    <source>
        <dbReference type="EMBL" id="GAT59116.1"/>
    </source>
</evidence>